<evidence type="ECO:0000259" key="1">
    <source>
        <dbReference type="Pfam" id="PF07883"/>
    </source>
</evidence>
<dbReference type="SUPFAM" id="SSF51182">
    <property type="entry name" value="RmlC-like cupins"/>
    <property type="match status" value="1"/>
</dbReference>
<proteinExistence type="predicted"/>
<accession>A0ABT8KUC9</accession>
<dbReference type="PANTHER" id="PTHR40112">
    <property type="entry name" value="H2HPP ISOMERASE"/>
    <property type="match status" value="1"/>
</dbReference>
<dbReference type="InterPro" id="IPR013096">
    <property type="entry name" value="Cupin_2"/>
</dbReference>
<keyword evidence="3" id="KW-1185">Reference proteome</keyword>
<dbReference type="CDD" id="cd02238">
    <property type="entry name" value="cupin_KdgF"/>
    <property type="match status" value="1"/>
</dbReference>
<sequence>MPLYNLDNIAEKELLPGFFAKLIHGENLTTAHFRVTQGAELPEHAHHHEQISRVLSGRFQLTVGDHTEVMEPGKVYVIPSNVPHSGKALSDCIIMDVFSPAREDYK</sequence>
<dbReference type="Gene3D" id="2.60.120.10">
    <property type="entry name" value="Jelly Rolls"/>
    <property type="match status" value="1"/>
</dbReference>
<dbReference type="InterPro" id="IPR025499">
    <property type="entry name" value="KdgF"/>
</dbReference>
<dbReference type="InterPro" id="IPR011051">
    <property type="entry name" value="RmlC_Cupin_sf"/>
</dbReference>
<dbReference type="InterPro" id="IPR014710">
    <property type="entry name" value="RmlC-like_jellyroll"/>
</dbReference>
<dbReference type="RefSeq" id="WP_346754402.1">
    <property type="nucleotide sequence ID" value="NZ_JAUJEA010000011.1"/>
</dbReference>
<dbReference type="Pfam" id="PF07883">
    <property type="entry name" value="Cupin_2"/>
    <property type="match status" value="1"/>
</dbReference>
<comment type="caution">
    <text evidence="2">The sequence shown here is derived from an EMBL/GenBank/DDBJ whole genome shotgun (WGS) entry which is preliminary data.</text>
</comment>
<evidence type="ECO:0000313" key="2">
    <source>
        <dbReference type="EMBL" id="MDN5204379.1"/>
    </source>
</evidence>
<evidence type="ECO:0000313" key="3">
    <source>
        <dbReference type="Proteomes" id="UP001172082"/>
    </source>
</evidence>
<reference evidence="2" key="1">
    <citation type="submission" date="2023-06" db="EMBL/GenBank/DDBJ databases">
        <title>Genomic of Parafulvivirga corallium.</title>
        <authorList>
            <person name="Wang G."/>
        </authorList>
    </citation>
    <scope>NUCLEOTIDE SEQUENCE</scope>
    <source>
        <strain evidence="2">BMA10</strain>
    </source>
</reference>
<dbReference type="InterPro" id="IPR052535">
    <property type="entry name" value="Bacilysin_H2HPP_isomerase"/>
</dbReference>
<dbReference type="Proteomes" id="UP001172082">
    <property type="component" value="Unassembled WGS sequence"/>
</dbReference>
<name>A0ABT8KUC9_9BACT</name>
<dbReference type="EMBL" id="JAUJEA010000011">
    <property type="protein sequence ID" value="MDN5204379.1"/>
    <property type="molecule type" value="Genomic_DNA"/>
</dbReference>
<gene>
    <name evidence="2" type="ORF">QQ008_23505</name>
</gene>
<protein>
    <submittedName>
        <fullName evidence="2">Cupin domain-containing protein</fullName>
    </submittedName>
</protein>
<dbReference type="PIRSF" id="PIRSF029883">
    <property type="entry name" value="KdgF"/>
    <property type="match status" value="1"/>
</dbReference>
<feature type="domain" description="Cupin type-2" evidence="1">
    <location>
        <begin position="32"/>
        <end position="97"/>
    </location>
</feature>
<organism evidence="2 3">
    <name type="scientific">Splendidivirga corallicola</name>
    <dbReference type="NCBI Taxonomy" id="3051826"/>
    <lineage>
        <taxon>Bacteria</taxon>
        <taxon>Pseudomonadati</taxon>
        <taxon>Bacteroidota</taxon>
        <taxon>Cytophagia</taxon>
        <taxon>Cytophagales</taxon>
        <taxon>Splendidivirgaceae</taxon>
        <taxon>Splendidivirga</taxon>
    </lineage>
</organism>
<dbReference type="PANTHER" id="PTHR40112:SF1">
    <property type="entry name" value="H2HPP ISOMERASE"/>
    <property type="match status" value="1"/>
</dbReference>